<evidence type="ECO:0000313" key="9">
    <source>
        <dbReference type="EMBL" id="PIZ64740.1"/>
    </source>
</evidence>
<keyword evidence="3" id="KW-0328">Glycosyltransferase</keyword>
<dbReference type="AlphaFoldDB" id="A0A2M7U301"/>
<evidence type="ECO:0000256" key="4">
    <source>
        <dbReference type="ARBA" id="ARBA00022679"/>
    </source>
</evidence>
<evidence type="ECO:0000256" key="2">
    <source>
        <dbReference type="ARBA" id="ARBA00022475"/>
    </source>
</evidence>
<keyword evidence="4" id="KW-0808">Transferase</keyword>
<evidence type="ECO:0000256" key="3">
    <source>
        <dbReference type="ARBA" id="ARBA00022676"/>
    </source>
</evidence>
<keyword evidence="7 8" id="KW-0472">Membrane</keyword>
<gene>
    <name evidence="9" type="ORF">COY14_04070</name>
</gene>
<name>A0A2M7U301_9BACT</name>
<feature type="transmembrane region" description="Helical" evidence="8">
    <location>
        <begin position="35"/>
        <end position="51"/>
    </location>
</feature>
<feature type="transmembrane region" description="Helical" evidence="8">
    <location>
        <begin position="228"/>
        <end position="249"/>
    </location>
</feature>
<evidence type="ECO:0000313" key="10">
    <source>
        <dbReference type="Proteomes" id="UP000230027"/>
    </source>
</evidence>
<organism evidence="9 10">
    <name type="scientific">Candidatus Roizmanbacteria bacterium CG_4_10_14_0_2_um_filter_36_9</name>
    <dbReference type="NCBI Taxonomy" id="1974823"/>
    <lineage>
        <taxon>Bacteria</taxon>
        <taxon>Candidatus Roizmaniibacteriota</taxon>
    </lineage>
</organism>
<dbReference type="EMBL" id="PFOD01000071">
    <property type="protein sequence ID" value="PIZ64740.1"/>
    <property type="molecule type" value="Genomic_DNA"/>
</dbReference>
<dbReference type="PANTHER" id="PTHR33908:SF11">
    <property type="entry name" value="MEMBRANE PROTEIN"/>
    <property type="match status" value="1"/>
</dbReference>
<dbReference type="PANTHER" id="PTHR33908">
    <property type="entry name" value="MANNOSYLTRANSFERASE YKCB-RELATED"/>
    <property type="match status" value="1"/>
</dbReference>
<proteinExistence type="predicted"/>
<keyword evidence="5 8" id="KW-0812">Transmembrane</keyword>
<evidence type="ECO:0000256" key="6">
    <source>
        <dbReference type="ARBA" id="ARBA00022989"/>
    </source>
</evidence>
<comment type="subcellular location">
    <subcellularLocation>
        <location evidence="1">Cell membrane</location>
        <topology evidence="1">Multi-pass membrane protein</topology>
    </subcellularLocation>
</comment>
<dbReference type="Proteomes" id="UP000230027">
    <property type="component" value="Unassembled WGS sequence"/>
</dbReference>
<feature type="transmembrane region" description="Helical" evidence="8">
    <location>
        <begin position="126"/>
        <end position="144"/>
    </location>
</feature>
<reference evidence="10" key="1">
    <citation type="submission" date="2017-09" db="EMBL/GenBank/DDBJ databases">
        <title>Depth-based differentiation of microbial function through sediment-hosted aquifers and enrichment of novel symbionts in the deep terrestrial subsurface.</title>
        <authorList>
            <person name="Probst A.J."/>
            <person name="Ladd B."/>
            <person name="Jarett J.K."/>
            <person name="Geller-Mcgrath D.E."/>
            <person name="Sieber C.M.K."/>
            <person name="Emerson J.B."/>
            <person name="Anantharaman K."/>
            <person name="Thomas B.C."/>
            <person name="Malmstrom R."/>
            <person name="Stieglmeier M."/>
            <person name="Klingl A."/>
            <person name="Woyke T."/>
            <person name="Ryan C.M."/>
            <person name="Banfield J.F."/>
        </authorList>
    </citation>
    <scope>NUCLEOTIDE SEQUENCE [LARGE SCALE GENOMIC DNA]</scope>
</reference>
<feature type="transmembrane region" description="Helical" evidence="8">
    <location>
        <begin position="194"/>
        <end position="216"/>
    </location>
</feature>
<sequence length="398" mass="47171">MIVLVFKVPFKRAFLYGALILLNPTLLYYGFEARMYIMATFFVTLSFFALWTKRKKLYVVAITLALYTHYFTVFVLLAQILSQTNIFELKISIRQMAYKLIITPVILLLPWLIYLFTQHDFSSREFWVLVPPVGDLLYLPLNLYTGYERIFGQYYHLEVGYVDIHTKINLFLIFILTMPFLLKKLVPKKLRKNTVKLPIFAILLWAFLPPFVLYFISIFSTPMYHPRYFMFASVGLILLLVISFEYWLLELRYFDSKFNLISQILAHKSLKKLHLSFTPGVLLFAAIFLSLILFTQKYNSLNLKYHSKRNVSGIYYEIQQLKNPKDVVYLTNELDYFLAKYYLKSEKQIIIFDIPYNKIPAFVGKVLIPPSSITSQIPNYPQRAFILHYDWYELRSQI</sequence>
<keyword evidence="6 8" id="KW-1133">Transmembrane helix</keyword>
<feature type="transmembrane region" description="Helical" evidence="8">
    <location>
        <begin position="164"/>
        <end position="182"/>
    </location>
</feature>
<accession>A0A2M7U301</accession>
<feature type="transmembrane region" description="Helical" evidence="8">
    <location>
        <begin position="96"/>
        <end position="114"/>
    </location>
</feature>
<comment type="caution">
    <text evidence="9">The sequence shown here is derived from an EMBL/GenBank/DDBJ whole genome shotgun (WGS) entry which is preliminary data.</text>
</comment>
<dbReference type="InterPro" id="IPR050297">
    <property type="entry name" value="LipidA_mod_glycosyltrf_83"/>
</dbReference>
<feature type="transmembrane region" description="Helical" evidence="8">
    <location>
        <begin position="58"/>
        <end position="81"/>
    </location>
</feature>
<feature type="transmembrane region" description="Helical" evidence="8">
    <location>
        <begin position="273"/>
        <end position="294"/>
    </location>
</feature>
<feature type="transmembrane region" description="Helical" evidence="8">
    <location>
        <begin position="12"/>
        <end position="29"/>
    </location>
</feature>
<evidence type="ECO:0000256" key="7">
    <source>
        <dbReference type="ARBA" id="ARBA00023136"/>
    </source>
</evidence>
<dbReference type="GO" id="GO:0016763">
    <property type="term" value="F:pentosyltransferase activity"/>
    <property type="evidence" value="ECO:0007669"/>
    <property type="project" value="TreeGrafter"/>
</dbReference>
<dbReference type="GO" id="GO:0005886">
    <property type="term" value="C:plasma membrane"/>
    <property type="evidence" value="ECO:0007669"/>
    <property type="project" value="UniProtKB-SubCell"/>
</dbReference>
<evidence type="ECO:0000256" key="1">
    <source>
        <dbReference type="ARBA" id="ARBA00004651"/>
    </source>
</evidence>
<protein>
    <recommendedName>
        <fullName evidence="11">Glycosyltransferase RgtA/B/C/D-like domain-containing protein</fullName>
    </recommendedName>
</protein>
<evidence type="ECO:0000256" key="8">
    <source>
        <dbReference type="SAM" id="Phobius"/>
    </source>
</evidence>
<evidence type="ECO:0008006" key="11">
    <source>
        <dbReference type="Google" id="ProtNLM"/>
    </source>
</evidence>
<evidence type="ECO:0000256" key="5">
    <source>
        <dbReference type="ARBA" id="ARBA00022692"/>
    </source>
</evidence>
<keyword evidence="2" id="KW-1003">Cell membrane</keyword>
<dbReference type="GO" id="GO:0009103">
    <property type="term" value="P:lipopolysaccharide biosynthetic process"/>
    <property type="evidence" value="ECO:0007669"/>
    <property type="project" value="UniProtKB-ARBA"/>
</dbReference>